<dbReference type="InterPro" id="IPR036179">
    <property type="entry name" value="Ig-like_dom_sf"/>
</dbReference>
<dbReference type="AlphaFoldDB" id="A0A0M3HMW2"/>
<dbReference type="InterPro" id="IPR000483">
    <property type="entry name" value="Cys-rich_flank_reg_C"/>
</dbReference>
<dbReference type="InterPro" id="IPR003591">
    <property type="entry name" value="Leu-rich_rpt_typical-subtyp"/>
</dbReference>
<dbReference type="SMART" id="SM00082">
    <property type="entry name" value="LRRCT"/>
    <property type="match status" value="1"/>
</dbReference>
<keyword evidence="4" id="KW-1015">Disulfide bond</keyword>
<dbReference type="SMART" id="SM00409">
    <property type="entry name" value="IG"/>
    <property type="match status" value="1"/>
</dbReference>
<organism evidence="9 10">
    <name type="scientific">Ascaris lumbricoides</name>
    <name type="common">Giant roundworm</name>
    <dbReference type="NCBI Taxonomy" id="6252"/>
    <lineage>
        <taxon>Eukaryota</taxon>
        <taxon>Metazoa</taxon>
        <taxon>Ecdysozoa</taxon>
        <taxon>Nematoda</taxon>
        <taxon>Chromadorea</taxon>
        <taxon>Rhabditida</taxon>
        <taxon>Spirurina</taxon>
        <taxon>Ascaridomorpha</taxon>
        <taxon>Ascaridoidea</taxon>
        <taxon>Ascarididae</taxon>
        <taxon>Ascaris</taxon>
    </lineage>
</organism>
<keyword evidence="9" id="KW-1185">Reference proteome</keyword>
<dbReference type="PROSITE" id="PS51450">
    <property type="entry name" value="LRR"/>
    <property type="match status" value="1"/>
</dbReference>
<dbReference type="SUPFAM" id="SSF48726">
    <property type="entry name" value="Immunoglobulin"/>
    <property type="match status" value="1"/>
</dbReference>
<dbReference type="InterPro" id="IPR013783">
    <property type="entry name" value="Ig-like_fold"/>
</dbReference>
<evidence type="ECO:0000256" key="7">
    <source>
        <dbReference type="SAM" id="SignalP"/>
    </source>
</evidence>
<feature type="signal peptide" evidence="7">
    <location>
        <begin position="1"/>
        <end position="16"/>
    </location>
</feature>
<dbReference type="InterPro" id="IPR003599">
    <property type="entry name" value="Ig_sub"/>
</dbReference>
<name>A0A0M3HMW2_ASCLU</name>
<reference evidence="10" key="1">
    <citation type="submission" date="2017-02" db="UniProtKB">
        <authorList>
            <consortium name="WormBaseParasite"/>
        </authorList>
    </citation>
    <scope>IDENTIFICATION</scope>
</reference>
<dbReference type="InterPro" id="IPR001611">
    <property type="entry name" value="Leu-rich_rpt"/>
</dbReference>
<evidence type="ECO:0000256" key="3">
    <source>
        <dbReference type="ARBA" id="ARBA00022737"/>
    </source>
</evidence>
<feature type="domain" description="Ig-like" evidence="8">
    <location>
        <begin position="267"/>
        <end position="370"/>
    </location>
</feature>
<dbReference type="SMART" id="SM00408">
    <property type="entry name" value="IGc2"/>
    <property type="match status" value="1"/>
</dbReference>
<evidence type="ECO:0000256" key="6">
    <source>
        <dbReference type="SAM" id="Phobius"/>
    </source>
</evidence>
<evidence type="ECO:0000256" key="2">
    <source>
        <dbReference type="ARBA" id="ARBA00022729"/>
    </source>
</evidence>
<keyword evidence="6" id="KW-1133">Transmembrane helix</keyword>
<evidence type="ECO:0000256" key="4">
    <source>
        <dbReference type="ARBA" id="ARBA00023157"/>
    </source>
</evidence>
<feature type="chain" id="PRO_5005656233" evidence="7">
    <location>
        <begin position="17"/>
        <end position="555"/>
    </location>
</feature>
<dbReference type="SMART" id="SM00369">
    <property type="entry name" value="LRR_TYP"/>
    <property type="match status" value="3"/>
</dbReference>
<dbReference type="SUPFAM" id="SSF52058">
    <property type="entry name" value="L domain-like"/>
    <property type="match status" value="1"/>
</dbReference>
<dbReference type="Pfam" id="PF07679">
    <property type="entry name" value="I-set"/>
    <property type="match status" value="1"/>
</dbReference>
<dbReference type="PROSITE" id="PS50835">
    <property type="entry name" value="IG_LIKE"/>
    <property type="match status" value="1"/>
</dbReference>
<feature type="transmembrane region" description="Helical" evidence="6">
    <location>
        <begin position="422"/>
        <end position="446"/>
    </location>
</feature>
<evidence type="ECO:0000256" key="5">
    <source>
        <dbReference type="ARBA" id="ARBA00023180"/>
    </source>
</evidence>
<dbReference type="Proteomes" id="UP000036681">
    <property type="component" value="Unplaced"/>
</dbReference>
<dbReference type="InterPro" id="IPR007110">
    <property type="entry name" value="Ig-like_dom"/>
</dbReference>
<proteinExistence type="predicted"/>
<keyword evidence="6" id="KW-0472">Membrane</keyword>
<evidence type="ECO:0000256" key="1">
    <source>
        <dbReference type="ARBA" id="ARBA00022614"/>
    </source>
</evidence>
<dbReference type="InterPro" id="IPR003598">
    <property type="entry name" value="Ig_sub2"/>
</dbReference>
<evidence type="ECO:0000313" key="10">
    <source>
        <dbReference type="WBParaSite" id="ALUE_0000293201-mRNA-1"/>
    </source>
</evidence>
<keyword evidence="5" id="KW-0325">Glycoprotein</keyword>
<accession>A0A0M3HMW2</accession>
<dbReference type="Gene3D" id="2.60.40.10">
    <property type="entry name" value="Immunoglobulins"/>
    <property type="match status" value="1"/>
</dbReference>
<dbReference type="InterPro" id="IPR013098">
    <property type="entry name" value="Ig_I-set"/>
</dbReference>
<evidence type="ECO:0000259" key="8">
    <source>
        <dbReference type="PROSITE" id="PS50835"/>
    </source>
</evidence>
<dbReference type="WBParaSite" id="ALUE_0000293201-mRNA-1">
    <property type="protein sequence ID" value="ALUE_0000293201-mRNA-1"/>
    <property type="gene ID" value="ALUE_0000293201"/>
</dbReference>
<protein>
    <submittedName>
        <fullName evidence="10">Ig-like domain-containing protein</fullName>
    </submittedName>
</protein>
<dbReference type="PANTHER" id="PTHR24366">
    <property type="entry name" value="IG(IMMUNOGLOBULIN) AND LRR(LEUCINE RICH REPEAT) DOMAINS"/>
    <property type="match status" value="1"/>
</dbReference>
<keyword evidence="2 7" id="KW-0732">Signal</keyword>
<keyword evidence="3" id="KW-0677">Repeat</keyword>
<evidence type="ECO:0000313" key="9">
    <source>
        <dbReference type="Proteomes" id="UP000036681"/>
    </source>
</evidence>
<keyword evidence="1" id="KW-0433">Leucine-rich repeat</keyword>
<dbReference type="InterPro" id="IPR032675">
    <property type="entry name" value="LRR_dom_sf"/>
</dbReference>
<keyword evidence="6" id="KW-0812">Transmembrane</keyword>
<sequence>MLFVPLWFCTLPAVLSLRCRFFSQNNRPIYECVNVSAFGTEVPISDTAAADRRGVILPVVPPGTMTFKIAHTRIETLARVGNPEIVTLAVNFCELRSVAADAFARSTNLKQIDLSHNLLTHLSFDTIASLHPSGPPTHGVLRVERLILAYNRFETIPDLSLLHTLRDLDLSHNQIIRVPDRSLLLPRLEWIDLSYNSLTRIRRSHFGRAIRIVELHANPWNCDCKLRDFVAFQRETLISRSLRCKEPPPLRGIKWDDLALSDFACGPRIKQPLYEAVSALNGERITLTCEVSGDPTPSVSWKRNDSTISLKSAKRMTITSKQPQHTFLVDGQPATVHALTIDAVGVEDENTYWCIARAGYNTLRKRFHLTLVNSPLEISKNTDFHGIFHSGNDRFPKDDREYSIRGGKENEEETVLAERHPIWTLLLISVVVLACLLLMAFCVFVFRNQKANYENRNANRKHFTASDEEVSHSGQKTTKGAAPILEIENGDSGIHTELLSSEAIERIQKEEENTHLVKSESEELHRCFLDEWTPKAPLAQYDTDTSVLPIVQTSL</sequence>
<dbReference type="Pfam" id="PF13855">
    <property type="entry name" value="LRR_8"/>
    <property type="match status" value="2"/>
</dbReference>
<dbReference type="Gene3D" id="3.80.10.10">
    <property type="entry name" value="Ribonuclease Inhibitor"/>
    <property type="match status" value="1"/>
</dbReference>
<dbReference type="PANTHER" id="PTHR24366:SF170">
    <property type="entry name" value="RE50361P"/>
    <property type="match status" value="1"/>
</dbReference>